<dbReference type="EMBL" id="RJJX01000011">
    <property type="protein sequence ID" value="RUT78101.1"/>
    <property type="molecule type" value="Genomic_DNA"/>
</dbReference>
<accession>A0A434AUS6</accession>
<feature type="signal peptide" evidence="1">
    <location>
        <begin position="1"/>
        <end position="20"/>
    </location>
</feature>
<keyword evidence="3" id="KW-1185">Reference proteome</keyword>
<sequence>MKKYTLLLSILLVFTTSIFAQQNNTRINIGIPLGKYGKFDHNFAGSNETNSPSLLVEVQQNWKKDLSIGAYIGYVGQKQEFNLGFSEVKYNYYRFGTSLTYELNHWLSGMNIFPEYGIEIYTNMKVGFSMEHKKASSTDPDASNNPIYRSNSSNDLLLDLGVLLGTRYHFTDQFGIFSEFGWGNGGFLTIGTTFTL</sequence>
<feature type="chain" id="PRO_5019565406" description="Outer membrane protein beta-barrel domain-containing protein" evidence="1">
    <location>
        <begin position="21"/>
        <end position="196"/>
    </location>
</feature>
<comment type="caution">
    <text evidence="2">The sequence shown here is derived from an EMBL/GenBank/DDBJ whole genome shotgun (WGS) entry which is preliminary data.</text>
</comment>
<reference evidence="2 3" key="1">
    <citation type="submission" date="2018-11" db="EMBL/GenBank/DDBJ databases">
        <title>Parancylomarina longa gen. nov., sp. nov., isolated from sediments of southern Okinawa.</title>
        <authorList>
            <person name="Fu T."/>
        </authorList>
    </citation>
    <scope>NUCLEOTIDE SEQUENCE [LARGE SCALE GENOMIC DNA]</scope>
    <source>
        <strain evidence="2 3">T3-2 S1-C</strain>
    </source>
</reference>
<dbReference type="OrthoDB" id="1118003at2"/>
<gene>
    <name evidence="2" type="ORF">DLK05_09650</name>
</gene>
<evidence type="ECO:0000256" key="1">
    <source>
        <dbReference type="SAM" id="SignalP"/>
    </source>
</evidence>
<dbReference type="RefSeq" id="WP_127343768.1">
    <property type="nucleotide sequence ID" value="NZ_RJJX01000011.1"/>
</dbReference>
<proteinExistence type="predicted"/>
<organism evidence="2 3">
    <name type="scientific">Ancylomarina longa</name>
    <dbReference type="NCBI Taxonomy" id="2487017"/>
    <lineage>
        <taxon>Bacteria</taxon>
        <taxon>Pseudomonadati</taxon>
        <taxon>Bacteroidota</taxon>
        <taxon>Bacteroidia</taxon>
        <taxon>Marinilabiliales</taxon>
        <taxon>Marinifilaceae</taxon>
        <taxon>Ancylomarina</taxon>
    </lineage>
</organism>
<protein>
    <recommendedName>
        <fullName evidence="4">Outer membrane protein beta-barrel domain-containing protein</fullName>
    </recommendedName>
</protein>
<evidence type="ECO:0008006" key="4">
    <source>
        <dbReference type="Google" id="ProtNLM"/>
    </source>
</evidence>
<keyword evidence="1" id="KW-0732">Signal</keyword>
<dbReference type="Proteomes" id="UP000282985">
    <property type="component" value="Unassembled WGS sequence"/>
</dbReference>
<name>A0A434AUS6_9BACT</name>
<evidence type="ECO:0000313" key="3">
    <source>
        <dbReference type="Proteomes" id="UP000282985"/>
    </source>
</evidence>
<dbReference type="AlphaFoldDB" id="A0A434AUS6"/>
<evidence type="ECO:0000313" key="2">
    <source>
        <dbReference type="EMBL" id="RUT78101.1"/>
    </source>
</evidence>